<dbReference type="Gramene" id="EFJ28189">
    <property type="protein sequence ID" value="EFJ28189"/>
    <property type="gene ID" value="SELMODRAFT_411504"/>
</dbReference>
<dbReference type="InterPro" id="IPR006734">
    <property type="entry name" value="PLATZ"/>
</dbReference>
<feature type="compositionally biased region" description="Low complexity" evidence="1">
    <location>
        <begin position="99"/>
        <end position="111"/>
    </location>
</feature>
<dbReference type="InParanoid" id="D8REL5"/>
<feature type="compositionally biased region" description="Basic and acidic residues" evidence="1">
    <location>
        <begin position="83"/>
        <end position="95"/>
    </location>
</feature>
<dbReference type="EMBL" id="GL377577">
    <property type="protein sequence ID" value="EFJ29681.1"/>
    <property type="molecule type" value="Genomic_DNA"/>
</dbReference>
<dbReference type="Gramene" id="EFJ29681">
    <property type="protein sequence ID" value="EFJ29681"/>
    <property type="gene ID" value="SELMODRAFT_410393"/>
</dbReference>
<organism evidence="4">
    <name type="scientific">Selaginella moellendorffii</name>
    <name type="common">Spikemoss</name>
    <dbReference type="NCBI Taxonomy" id="88036"/>
    <lineage>
        <taxon>Eukaryota</taxon>
        <taxon>Viridiplantae</taxon>
        <taxon>Streptophyta</taxon>
        <taxon>Embryophyta</taxon>
        <taxon>Tracheophyta</taxon>
        <taxon>Lycopodiopsida</taxon>
        <taxon>Selaginellales</taxon>
        <taxon>Selaginellaceae</taxon>
        <taxon>Selaginella</taxon>
    </lineage>
</organism>
<evidence type="ECO:0008006" key="5">
    <source>
        <dbReference type="Google" id="ProtNLM"/>
    </source>
</evidence>
<dbReference type="KEGG" id="smo:SELMODRAFT_410393"/>
<evidence type="ECO:0000256" key="1">
    <source>
        <dbReference type="SAM" id="MobiDB-lite"/>
    </source>
</evidence>
<reference evidence="3 4" key="1">
    <citation type="journal article" date="2011" name="Science">
        <title>The Selaginella genome identifies genetic changes associated with the evolution of vascular plants.</title>
        <authorList>
            <person name="Banks J.A."/>
            <person name="Nishiyama T."/>
            <person name="Hasebe M."/>
            <person name="Bowman J.L."/>
            <person name="Gribskov M."/>
            <person name="dePamphilis C."/>
            <person name="Albert V.A."/>
            <person name="Aono N."/>
            <person name="Aoyama T."/>
            <person name="Ambrose B.A."/>
            <person name="Ashton N.W."/>
            <person name="Axtell M.J."/>
            <person name="Barker E."/>
            <person name="Barker M.S."/>
            <person name="Bennetzen J.L."/>
            <person name="Bonawitz N.D."/>
            <person name="Chapple C."/>
            <person name="Cheng C."/>
            <person name="Correa L.G."/>
            <person name="Dacre M."/>
            <person name="DeBarry J."/>
            <person name="Dreyer I."/>
            <person name="Elias M."/>
            <person name="Engstrom E.M."/>
            <person name="Estelle M."/>
            <person name="Feng L."/>
            <person name="Finet C."/>
            <person name="Floyd S.K."/>
            <person name="Frommer W.B."/>
            <person name="Fujita T."/>
            <person name="Gramzow L."/>
            <person name="Gutensohn M."/>
            <person name="Harholt J."/>
            <person name="Hattori M."/>
            <person name="Heyl A."/>
            <person name="Hirai T."/>
            <person name="Hiwatashi Y."/>
            <person name="Ishikawa M."/>
            <person name="Iwata M."/>
            <person name="Karol K.G."/>
            <person name="Koehler B."/>
            <person name="Kolukisaoglu U."/>
            <person name="Kubo M."/>
            <person name="Kurata T."/>
            <person name="Lalonde S."/>
            <person name="Li K."/>
            <person name="Li Y."/>
            <person name="Litt A."/>
            <person name="Lyons E."/>
            <person name="Manning G."/>
            <person name="Maruyama T."/>
            <person name="Michael T.P."/>
            <person name="Mikami K."/>
            <person name="Miyazaki S."/>
            <person name="Morinaga S."/>
            <person name="Murata T."/>
            <person name="Mueller-Roeber B."/>
            <person name="Nelson D.R."/>
            <person name="Obara M."/>
            <person name="Oguri Y."/>
            <person name="Olmstead R.G."/>
            <person name="Onodera N."/>
            <person name="Petersen B.L."/>
            <person name="Pils B."/>
            <person name="Prigge M."/>
            <person name="Rensing S.A."/>
            <person name="Riano-Pachon D.M."/>
            <person name="Roberts A.W."/>
            <person name="Sato Y."/>
            <person name="Scheller H.V."/>
            <person name="Schulz B."/>
            <person name="Schulz C."/>
            <person name="Shakirov E.V."/>
            <person name="Shibagaki N."/>
            <person name="Shinohara N."/>
            <person name="Shippen D.E."/>
            <person name="Soerensen I."/>
            <person name="Sotooka R."/>
            <person name="Sugimoto N."/>
            <person name="Sugita M."/>
            <person name="Sumikawa N."/>
            <person name="Tanurdzic M."/>
            <person name="Theissen G."/>
            <person name="Ulvskov P."/>
            <person name="Wakazuki S."/>
            <person name="Weng J.K."/>
            <person name="Willats W.W."/>
            <person name="Wipf D."/>
            <person name="Wolf P.G."/>
            <person name="Yang L."/>
            <person name="Zimmer A.D."/>
            <person name="Zhu Q."/>
            <person name="Mitros T."/>
            <person name="Hellsten U."/>
            <person name="Loque D."/>
            <person name="Otillar R."/>
            <person name="Salamov A."/>
            <person name="Schmutz J."/>
            <person name="Shapiro H."/>
            <person name="Lindquist E."/>
            <person name="Lucas S."/>
            <person name="Rokhsar D."/>
            <person name="Grigoriev I.V."/>
        </authorList>
    </citation>
    <scope>NUCLEOTIDE SEQUENCE [LARGE SCALE GENOMIC DNA]</scope>
</reference>
<dbReference type="Pfam" id="PF04640">
    <property type="entry name" value="PLATZ"/>
    <property type="match status" value="1"/>
</dbReference>
<dbReference type="HOGENOM" id="CLU_070437_1_1_1"/>
<dbReference type="PANTHER" id="PTHR31065">
    <property type="entry name" value="PLATZ TRANSCRIPTION FACTOR FAMILY PROTEIN"/>
    <property type="match status" value="1"/>
</dbReference>
<proteinExistence type="predicted"/>
<evidence type="ECO:0000313" key="2">
    <source>
        <dbReference type="EMBL" id="EFJ28189.1"/>
    </source>
</evidence>
<feature type="region of interest" description="Disordered" evidence="1">
    <location>
        <begin position="83"/>
        <end position="184"/>
    </location>
</feature>
<feature type="compositionally biased region" description="Basic and acidic residues" evidence="1">
    <location>
        <begin position="112"/>
        <end position="127"/>
    </location>
</feature>
<dbReference type="Proteomes" id="UP000001514">
    <property type="component" value="Unassembled WGS sequence"/>
</dbReference>
<protein>
    <recommendedName>
        <fullName evidence="5">PLATZ transcription factor family protein</fullName>
    </recommendedName>
</protein>
<evidence type="ECO:0000313" key="4">
    <source>
        <dbReference type="Proteomes" id="UP000001514"/>
    </source>
</evidence>
<dbReference type="PANTHER" id="PTHR31065:SF35">
    <property type="entry name" value="PLATZ TRANSCRIPTION FACTOR FAMILY PROTEIN"/>
    <property type="match status" value="1"/>
</dbReference>
<name>D8REL5_SELML</name>
<gene>
    <name evidence="3" type="ORF">SELMODRAFT_410393</name>
    <name evidence="2" type="ORF">SELMODRAFT_411504</name>
</gene>
<keyword evidence="4" id="KW-1185">Reference proteome</keyword>
<dbReference type="KEGG" id="smo:SELMODRAFT_411504"/>
<dbReference type="AlphaFoldDB" id="D8REL5"/>
<dbReference type="EMBL" id="GL377580">
    <property type="protein sequence ID" value="EFJ28189.1"/>
    <property type="molecule type" value="Genomic_DNA"/>
</dbReference>
<sequence length="184" mass="20814">MIRRSSYHNVIRVSEIHKVLDITGVQTYVINSARVVFLHHRPQIKPVKPSLKTCEICERSLPQSYRFCSLACKLAGITHLNEKFVPREPKRDKNGGNKQQPKQHQEQQQQQLDHEAYEDFMDHRKVDGASATDSSSSSSRINAAKIPDSTLLGLSPPTPPPIIANIDRRNPSRRKGLPQRAPPL</sequence>
<accession>D8REL5</accession>
<dbReference type="eggNOG" id="ENOG502QQYG">
    <property type="taxonomic scope" value="Eukaryota"/>
</dbReference>
<evidence type="ECO:0000313" key="3">
    <source>
        <dbReference type="EMBL" id="EFJ29681.1"/>
    </source>
</evidence>